<dbReference type="InterPro" id="IPR007263">
    <property type="entry name" value="DCC1-like"/>
</dbReference>
<evidence type="ECO:0000313" key="1">
    <source>
        <dbReference type="EMBL" id="ESP87435.1"/>
    </source>
</evidence>
<dbReference type="AlphaFoldDB" id="V4H9S3"/>
<gene>
    <name evidence="1" type="ORF">K933_14208</name>
</gene>
<proteinExistence type="predicted"/>
<dbReference type="Pfam" id="PF04134">
    <property type="entry name" value="DCC1-like"/>
    <property type="match status" value="1"/>
</dbReference>
<dbReference type="GO" id="GO:0015035">
    <property type="term" value="F:protein-disulfide reductase activity"/>
    <property type="evidence" value="ECO:0007669"/>
    <property type="project" value="InterPro"/>
</dbReference>
<dbReference type="PATRIC" id="fig|1324957.4.peg.2880"/>
<name>V4H9S3_9EURY</name>
<protein>
    <recommendedName>
        <fullName evidence="3">Thiol-disulfide oxidoreductase DCC</fullName>
    </recommendedName>
</protein>
<comment type="caution">
    <text evidence="1">The sequence shown here is derived from an EMBL/GenBank/DDBJ whole genome shotgun (WGS) entry which is preliminary data.</text>
</comment>
<evidence type="ECO:0000313" key="2">
    <source>
        <dbReference type="Proteomes" id="UP000017840"/>
    </source>
</evidence>
<dbReference type="EMBL" id="ASGZ01000059">
    <property type="protein sequence ID" value="ESP87435.1"/>
    <property type="molecule type" value="Genomic_DNA"/>
</dbReference>
<organism evidence="1 2">
    <name type="scientific">Candidatus Halobonum tyrrellensis G22</name>
    <dbReference type="NCBI Taxonomy" id="1324957"/>
    <lineage>
        <taxon>Archaea</taxon>
        <taxon>Methanobacteriati</taxon>
        <taxon>Methanobacteriota</taxon>
        <taxon>Stenosarchaea group</taxon>
        <taxon>Halobacteria</taxon>
        <taxon>Halobacteriales</taxon>
        <taxon>Haloferacaceae</taxon>
        <taxon>Candidatus Halobonum</taxon>
    </lineage>
</organism>
<dbReference type="RefSeq" id="WP_023395415.1">
    <property type="nucleotide sequence ID" value="NZ_ASGZ01000059.1"/>
</dbReference>
<keyword evidence="2" id="KW-1185">Reference proteome</keyword>
<evidence type="ECO:0008006" key="3">
    <source>
        <dbReference type="Google" id="ProtNLM"/>
    </source>
</evidence>
<dbReference type="Proteomes" id="UP000017840">
    <property type="component" value="Unassembled WGS sequence"/>
</dbReference>
<sequence length="128" mass="14615">MSDATRSPPTFVYDDDCGFCTWWAETFDRRTDLRVVGYTDLGPALRARLPDDYRDCSHLVTDDAVYSCGASVERALLRTEAGSHARPVADRLDRLGAYRTARERGYRWVADRRSLWGELLSQTPPARR</sequence>
<reference evidence="1 2" key="1">
    <citation type="journal article" date="2013" name="Genome Announc.">
        <title>Draft Genome Sequence of 'Candidatus Halobonum tyrrellensis' Strain G22, Isolated from the Hypersaline Waters of Lake Tyrrell, Australia.</title>
        <authorList>
            <person name="Ugalde J.A."/>
            <person name="Narasingarao P."/>
            <person name="Kuo S."/>
            <person name="Podell S."/>
            <person name="Allen E.E."/>
        </authorList>
    </citation>
    <scope>NUCLEOTIDE SEQUENCE [LARGE SCALE GENOMIC DNA]</scope>
    <source>
        <strain evidence="1 2">G22</strain>
    </source>
</reference>
<dbReference type="OrthoDB" id="195634at2157"/>
<accession>V4H9S3</accession>
<dbReference type="eggNOG" id="arCOG04646">
    <property type="taxonomic scope" value="Archaea"/>
</dbReference>